<dbReference type="PROSITE" id="PS00514">
    <property type="entry name" value="FIBRINOGEN_C_1"/>
    <property type="match status" value="1"/>
</dbReference>
<evidence type="ECO:0000256" key="1">
    <source>
        <dbReference type="ARBA" id="ARBA00023157"/>
    </source>
</evidence>
<dbReference type="Gene3D" id="4.10.530.10">
    <property type="entry name" value="Gamma-fibrinogen Carboxyl Terminal Fragment, domain 2"/>
    <property type="match status" value="1"/>
</dbReference>
<feature type="non-terminal residue" evidence="4">
    <location>
        <position position="210"/>
    </location>
</feature>
<protein>
    <recommendedName>
        <fullName evidence="3">Fibrinogen C-terminal domain-containing protein</fullName>
    </recommendedName>
</protein>
<dbReference type="Pfam" id="PF00147">
    <property type="entry name" value="Fibrinogen_C"/>
    <property type="match status" value="1"/>
</dbReference>
<dbReference type="SMART" id="SM00186">
    <property type="entry name" value="FBG"/>
    <property type="match status" value="1"/>
</dbReference>
<dbReference type="AlphaFoldDB" id="A0AAV2S2Q2"/>
<gene>
    <name evidence="4" type="ORF">MNOR_LOCUS32282</name>
</gene>
<evidence type="ECO:0000256" key="2">
    <source>
        <dbReference type="ARBA" id="ARBA00053344"/>
    </source>
</evidence>
<dbReference type="InterPro" id="IPR036056">
    <property type="entry name" value="Fibrinogen-like_C"/>
</dbReference>
<proteinExistence type="predicted"/>
<name>A0AAV2S2Q2_MEGNR</name>
<dbReference type="InterPro" id="IPR050373">
    <property type="entry name" value="Fibrinogen_C-term_domain"/>
</dbReference>
<dbReference type="Proteomes" id="UP001497623">
    <property type="component" value="Unassembled WGS sequence"/>
</dbReference>
<dbReference type="NCBIfam" id="NF040941">
    <property type="entry name" value="GGGWT_bact"/>
    <property type="match status" value="1"/>
</dbReference>
<dbReference type="CDD" id="cd00087">
    <property type="entry name" value="FReD"/>
    <property type="match status" value="1"/>
</dbReference>
<keyword evidence="5" id="KW-1185">Reference proteome</keyword>
<dbReference type="GO" id="GO:0005615">
    <property type="term" value="C:extracellular space"/>
    <property type="evidence" value="ECO:0007669"/>
    <property type="project" value="TreeGrafter"/>
</dbReference>
<dbReference type="PROSITE" id="PS51406">
    <property type="entry name" value="FIBRINOGEN_C_2"/>
    <property type="match status" value="1"/>
</dbReference>
<organism evidence="4 5">
    <name type="scientific">Meganyctiphanes norvegica</name>
    <name type="common">Northern krill</name>
    <name type="synonym">Thysanopoda norvegica</name>
    <dbReference type="NCBI Taxonomy" id="48144"/>
    <lineage>
        <taxon>Eukaryota</taxon>
        <taxon>Metazoa</taxon>
        <taxon>Ecdysozoa</taxon>
        <taxon>Arthropoda</taxon>
        <taxon>Crustacea</taxon>
        <taxon>Multicrustacea</taxon>
        <taxon>Malacostraca</taxon>
        <taxon>Eumalacostraca</taxon>
        <taxon>Eucarida</taxon>
        <taxon>Euphausiacea</taxon>
        <taxon>Euphausiidae</taxon>
        <taxon>Meganyctiphanes</taxon>
    </lineage>
</organism>
<comment type="caution">
    <text evidence="4">The sequence shown here is derived from an EMBL/GenBank/DDBJ whole genome shotgun (WGS) entry which is preliminary data.</text>
</comment>
<dbReference type="InterPro" id="IPR020837">
    <property type="entry name" value="Fibrinogen_CS"/>
</dbReference>
<dbReference type="PANTHER" id="PTHR19143">
    <property type="entry name" value="FIBRINOGEN/TENASCIN/ANGIOPOEITIN"/>
    <property type="match status" value="1"/>
</dbReference>
<feature type="non-terminal residue" evidence="4">
    <location>
        <position position="1"/>
    </location>
</feature>
<evidence type="ECO:0000313" key="5">
    <source>
        <dbReference type="Proteomes" id="UP001497623"/>
    </source>
</evidence>
<accession>A0AAV2S2Q2</accession>
<dbReference type="FunFam" id="3.90.215.10:FF:000001">
    <property type="entry name" value="Tenascin isoform 1"/>
    <property type="match status" value="1"/>
</dbReference>
<dbReference type="EMBL" id="CAXKWB010043540">
    <property type="protein sequence ID" value="CAL4159458.1"/>
    <property type="molecule type" value="Genomic_DNA"/>
</dbReference>
<dbReference type="GO" id="GO:0030246">
    <property type="term" value="F:carbohydrate binding"/>
    <property type="evidence" value="ECO:0007669"/>
    <property type="project" value="UniProtKB-ARBA"/>
</dbReference>
<dbReference type="InterPro" id="IPR014716">
    <property type="entry name" value="Fibrinogen_a/b/g_C_1"/>
</dbReference>
<feature type="domain" description="Fibrinogen C-terminal" evidence="3">
    <location>
        <begin position="1"/>
        <end position="210"/>
    </location>
</feature>
<evidence type="ECO:0000313" key="4">
    <source>
        <dbReference type="EMBL" id="CAL4159458.1"/>
    </source>
</evidence>
<keyword evidence="1" id="KW-1015">Disulfide bond</keyword>
<dbReference type="InterPro" id="IPR002181">
    <property type="entry name" value="Fibrinogen_a/b/g_C_dom"/>
</dbReference>
<sequence>EILEDGESSSGIYTVHPCDCCPHKQVKVYCDMDTDKGGWTVIQRRGDYEIQEDFQRTWIEYSIGFGDIEEDFWLGNDMIHCLTEQTLNEIRVELSDFDDEERLAHYKFFHVANRSDNHVATLRGYTGTAGDSLIYHSGKPFSTEDKDVDETPANCATLYKGGWWYGACHSSNLNGLYLNGTHVSYADGVNWRHWHGYHYSLKTTEMKIRP</sequence>
<dbReference type="SUPFAM" id="SSF56496">
    <property type="entry name" value="Fibrinogen C-terminal domain-like"/>
    <property type="match status" value="1"/>
</dbReference>
<dbReference type="Gene3D" id="3.90.215.10">
    <property type="entry name" value="Gamma Fibrinogen, chain A, domain 1"/>
    <property type="match status" value="1"/>
</dbReference>
<reference evidence="4 5" key="1">
    <citation type="submission" date="2024-05" db="EMBL/GenBank/DDBJ databases">
        <authorList>
            <person name="Wallberg A."/>
        </authorList>
    </citation>
    <scope>NUCLEOTIDE SEQUENCE [LARGE SCALE GENOMIC DNA]</scope>
</reference>
<evidence type="ECO:0000259" key="3">
    <source>
        <dbReference type="PROSITE" id="PS51406"/>
    </source>
</evidence>
<comment type="function">
    <text evidence="2">Lectin involved in innate immunity. Agglutinates all types of human erythrocytes, Gram-positive and Gram-negative bacteria. Has a stronger agglutinating activity towards Gram-negative bacteria than towards Gram-positive bacteria. Specifically recognizes acetyl group-containing substances on agglutinated cells. The hemagglutinating activity was inhibited by EDTA, acetyl group-containing mono- and disaccharides, N-acetyl derivatives of amino acids, other acetyl group-containing substances, propionamide and benzamide. Enhances the antimicrobial activity of big defensin against Gram-positive bacteria but not against Gram-negative bacteria.</text>
</comment>